<dbReference type="AlphaFoldDB" id="A0A380WCE0"/>
<evidence type="ECO:0000313" key="2">
    <source>
        <dbReference type="Proteomes" id="UP000254343"/>
    </source>
</evidence>
<organism evidence="1 2">
    <name type="scientific">Afipia felis</name>
    <name type="common">Cat scratch disease bacillus</name>
    <dbReference type="NCBI Taxonomy" id="1035"/>
    <lineage>
        <taxon>Bacteria</taxon>
        <taxon>Pseudomonadati</taxon>
        <taxon>Pseudomonadota</taxon>
        <taxon>Alphaproteobacteria</taxon>
        <taxon>Hyphomicrobiales</taxon>
        <taxon>Nitrobacteraceae</taxon>
        <taxon>Afipia</taxon>
    </lineage>
</organism>
<dbReference type="EMBL" id="UIGB01000001">
    <property type="protein sequence ID" value="SUU86043.1"/>
    <property type="molecule type" value="Genomic_DNA"/>
</dbReference>
<dbReference type="RefSeq" id="WP_002716869.1">
    <property type="nucleotide sequence ID" value="NZ_UFSI01000001.1"/>
</dbReference>
<sequence length="126" mass="13886">MSKPGYDAITEAVGSDNIALDTNMDFIGSVVASGLVQCGGSPVTFPTMAYVPIFFIYPWDGTSLTLYNIRNFTNGIRVHRWIPAVGIIDESSLTVRAFEIPYYNTKSFYDPTGTWFAYSVFAIGES</sequence>
<evidence type="ECO:0000313" key="1">
    <source>
        <dbReference type="EMBL" id="SUU86043.1"/>
    </source>
</evidence>
<gene>
    <name evidence="1" type="ORF">NCTC12722_03264</name>
</gene>
<accession>A0A380WCE0</accession>
<dbReference type="Proteomes" id="UP000254343">
    <property type="component" value="Unassembled WGS sequence"/>
</dbReference>
<reference evidence="1 2" key="1">
    <citation type="submission" date="2018-06" db="EMBL/GenBank/DDBJ databases">
        <authorList>
            <consortium name="Pathogen Informatics"/>
            <person name="Doyle S."/>
        </authorList>
    </citation>
    <scope>NUCLEOTIDE SEQUENCE [LARGE SCALE GENOMIC DNA]</scope>
    <source>
        <strain evidence="1 2">NCTC12722</strain>
    </source>
</reference>
<name>A0A380WCE0_AFIFE</name>
<proteinExistence type="predicted"/>
<protein>
    <submittedName>
        <fullName evidence="1">Uncharacterized protein</fullName>
    </submittedName>
</protein>